<protein>
    <submittedName>
        <fullName evidence="2">Uncharacterized protein</fullName>
    </submittedName>
</protein>
<proteinExistence type="predicted"/>
<organism evidence="2 3">
    <name type="scientific">Paludibaculum fermentans</name>
    <dbReference type="NCBI Taxonomy" id="1473598"/>
    <lineage>
        <taxon>Bacteria</taxon>
        <taxon>Pseudomonadati</taxon>
        <taxon>Acidobacteriota</taxon>
        <taxon>Terriglobia</taxon>
        <taxon>Bryobacterales</taxon>
        <taxon>Bryobacteraceae</taxon>
        <taxon>Paludibaculum</taxon>
    </lineage>
</organism>
<name>A0A7S7SPF5_PALFE</name>
<sequence>MDLRRQTWATFLLAAVVCAGALVLVYWKLILSSQYTFADSPDMVNQVLPWMAVQAREWHSGHVPLWDPYHWAGQSLIGQSQPGVLHPVTVLAALVPLKDGLFALKTLHWQFVFIHFWLPWPVTSSAANCAAACPLRWQEPQSGR</sequence>
<gene>
    <name evidence="2" type="ORF">IRI77_14430</name>
</gene>
<evidence type="ECO:0000256" key="1">
    <source>
        <dbReference type="SAM" id="Phobius"/>
    </source>
</evidence>
<evidence type="ECO:0000313" key="2">
    <source>
        <dbReference type="EMBL" id="QOY91090.1"/>
    </source>
</evidence>
<dbReference type="Proteomes" id="UP000593892">
    <property type="component" value="Chromosome"/>
</dbReference>
<keyword evidence="3" id="KW-1185">Reference proteome</keyword>
<accession>A0A7S7SPF5</accession>
<evidence type="ECO:0000313" key="3">
    <source>
        <dbReference type="Proteomes" id="UP000593892"/>
    </source>
</evidence>
<keyword evidence="1" id="KW-1133">Transmembrane helix</keyword>
<reference evidence="2 3" key="1">
    <citation type="submission" date="2020-10" db="EMBL/GenBank/DDBJ databases">
        <title>Complete genome sequence of Paludibaculum fermentans P105T, a facultatively anaerobic acidobacterium capable of dissimilatory Fe(III) reduction.</title>
        <authorList>
            <person name="Dedysh S.N."/>
            <person name="Beletsky A.V."/>
            <person name="Kulichevskaya I.S."/>
            <person name="Mardanov A.V."/>
            <person name="Ravin N.V."/>
        </authorList>
    </citation>
    <scope>NUCLEOTIDE SEQUENCE [LARGE SCALE GENOMIC DNA]</scope>
    <source>
        <strain evidence="2 3">P105</strain>
    </source>
</reference>
<dbReference type="RefSeq" id="WP_194452745.1">
    <property type="nucleotide sequence ID" value="NZ_CP063849.1"/>
</dbReference>
<dbReference type="KEGG" id="pfer:IRI77_14430"/>
<dbReference type="EMBL" id="CP063849">
    <property type="protein sequence ID" value="QOY91090.1"/>
    <property type="molecule type" value="Genomic_DNA"/>
</dbReference>
<keyword evidence="1" id="KW-0472">Membrane</keyword>
<feature type="transmembrane region" description="Helical" evidence="1">
    <location>
        <begin position="7"/>
        <end position="27"/>
    </location>
</feature>
<dbReference type="AlphaFoldDB" id="A0A7S7SPF5"/>
<keyword evidence="1" id="KW-0812">Transmembrane</keyword>